<keyword evidence="2" id="KW-0812">Transmembrane</keyword>
<dbReference type="EMBL" id="NESQ01000015">
    <property type="protein sequence ID" value="PUU83309.1"/>
    <property type="molecule type" value="Genomic_DNA"/>
</dbReference>
<gene>
    <name evidence="3" type="ORF">B9Z19DRAFT_1073030</name>
</gene>
<keyword evidence="2" id="KW-0472">Membrane</keyword>
<evidence type="ECO:0000256" key="2">
    <source>
        <dbReference type="SAM" id="Phobius"/>
    </source>
</evidence>
<accession>A0A2T7A6E1</accession>
<feature type="region of interest" description="Disordered" evidence="1">
    <location>
        <begin position="47"/>
        <end position="75"/>
    </location>
</feature>
<feature type="transmembrane region" description="Helical" evidence="2">
    <location>
        <begin position="6"/>
        <end position="29"/>
    </location>
</feature>
<keyword evidence="2" id="KW-1133">Transmembrane helix</keyword>
<proteinExistence type="predicted"/>
<dbReference type="Proteomes" id="UP000244722">
    <property type="component" value="Unassembled WGS sequence"/>
</dbReference>
<name>A0A2T7A6E1_TUBBO</name>
<dbReference type="AlphaFoldDB" id="A0A2T7A6E1"/>
<sequence>MMPHNPSPLFLNLASMVVVLVLPMILLVFRHATSLHKCICTLPFVPEYPGSRKTSEDKDGVYAKELDRQGVSDSV</sequence>
<protein>
    <submittedName>
        <fullName evidence="3">Uncharacterized protein</fullName>
    </submittedName>
</protein>
<organism evidence="3 4">
    <name type="scientific">Tuber borchii</name>
    <name type="common">White truffle</name>
    <dbReference type="NCBI Taxonomy" id="42251"/>
    <lineage>
        <taxon>Eukaryota</taxon>
        <taxon>Fungi</taxon>
        <taxon>Dikarya</taxon>
        <taxon>Ascomycota</taxon>
        <taxon>Pezizomycotina</taxon>
        <taxon>Pezizomycetes</taxon>
        <taxon>Pezizales</taxon>
        <taxon>Tuberaceae</taxon>
        <taxon>Tuber</taxon>
    </lineage>
</organism>
<comment type="caution">
    <text evidence="3">The sequence shown here is derived from an EMBL/GenBank/DDBJ whole genome shotgun (WGS) entry which is preliminary data.</text>
</comment>
<keyword evidence="4" id="KW-1185">Reference proteome</keyword>
<evidence type="ECO:0000313" key="4">
    <source>
        <dbReference type="Proteomes" id="UP000244722"/>
    </source>
</evidence>
<evidence type="ECO:0000256" key="1">
    <source>
        <dbReference type="SAM" id="MobiDB-lite"/>
    </source>
</evidence>
<feature type="compositionally biased region" description="Basic and acidic residues" evidence="1">
    <location>
        <begin position="53"/>
        <end position="75"/>
    </location>
</feature>
<reference evidence="3 4" key="1">
    <citation type="submission" date="2017-04" db="EMBL/GenBank/DDBJ databases">
        <title>Draft genome sequence of Tuber borchii Vittad., a whitish edible truffle.</title>
        <authorList>
            <consortium name="DOE Joint Genome Institute"/>
            <person name="Murat C."/>
            <person name="Kuo A."/>
            <person name="Barry K.W."/>
            <person name="Clum A."/>
            <person name="Dockter R.B."/>
            <person name="Fauchery L."/>
            <person name="Iotti M."/>
            <person name="Kohler A."/>
            <person name="Labutti K."/>
            <person name="Lindquist E.A."/>
            <person name="Lipzen A."/>
            <person name="Ohm R.A."/>
            <person name="Wang M."/>
            <person name="Grigoriev I.V."/>
            <person name="Zambonelli A."/>
            <person name="Martin F.M."/>
        </authorList>
    </citation>
    <scope>NUCLEOTIDE SEQUENCE [LARGE SCALE GENOMIC DNA]</scope>
    <source>
        <strain evidence="3 4">Tbo3840</strain>
    </source>
</reference>
<evidence type="ECO:0000313" key="3">
    <source>
        <dbReference type="EMBL" id="PUU83309.1"/>
    </source>
</evidence>